<comment type="caution">
    <text evidence="3">The sequence shown here is derived from an EMBL/GenBank/DDBJ whole genome shotgun (WGS) entry which is preliminary data.</text>
</comment>
<sequence length="238" mass="26338">MNLKAIVRVAARSWLIMVIMAMLELMFFPALASGNSVLNIVLNIAVTLASVLFAYAGGASSGENDISYGELLAKREEGGYTATAQDRAKCYSRSRALAGMFVGALPWTIMALVVLITGVGYVHVAAEEVPDYLFPAAEDLAMTSHEIVDLIARIMFSGFLGFFTFVDNAGPGLLDYLFLPMSFVYPLAVFIGYLTGPIQHRKKLKMIEEGKRKKLRKIRADQRRKKRQQQPKQPKPEV</sequence>
<feature type="region of interest" description="Disordered" evidence="1">
    <location>
        <begin position="215"/>
        <end position="238"/>
    </location>
</feature>
<feature type="transmembrane region" description="Helical" evidence="2">
    <location>
        <begin position="37"/>
        <end position="56"/>
    </location>
</feature>
<dbReference type="Proteomes" id="UP000824123">
    <property type="component" value="Unassembled WGS sequence"/>
</dbReference>
<keyword evidence="2" id="KW-1133">Transmembrane helix</keyword>
<feature type="transmembrane region" description="Helical" evidence="2">
    <location>
        <begin position="97"/>
        <end position="124"/>
    </location>
</feature>
<dbReference type="AlphaFoldDB" id="A0A9D1LQ47"/>
<protein>
    <submittedName>
        <fullName evidence="3">Uncharacterized protein</fullName>
    </submittedName>
</protein>
<feature type="compositionally biased region" description="Basic residues" evidence="1">
    <location>
        <begin position="215"/>
        <end position="229"/>
    </location>
</feature>
<gene>
    <name evidence="3" type="ORF">IAC59_01935</name>
</gene>
<feature type="transmembrane region" description="Helical" evidence="2">
    <location>
        <begin position="12"/>
        <end position="31"/>
    </location>
</feature>
<proteinExistence type="predicted"/>
<accession>A0A9D1LQ47</accession>
<feature type="transmembrane region" description="Helical" evidence="2">
    <location>
        <begin position="176"/>
        <end position="196"/>
    </location>
</feature>
<name>A0A9D1LQ47_9FIRM</name>
<evidence type="ECO:0000313" key="4">
    <source>
        <dbReference type="Proteomes" id="UP000824123"/>
    </source>
</evidence>
<reference evidence="3" key="1">
    <citation type="submission" date="2020-10" db="EMBL/GenBank/DDBJ databases">
        <authorList>
            <person name="Gilroy R."/>
        </authorList>
    </citation>
    <scope>NUCLEOTIDE SEQUENCE</scope>
    <source>
        <strain evidence="3">ChiSxjej2B14-8506</strain>
    </source>
</reference>
<evidence type="ECO:0000256" key="2">
    <source>
        <dbReference type="SAM" id="Phobius"/>
    </source>
</evidence>
<keyword evidence="2" id="KW-0472">Membrane</keyword>
<organism evidence="3 4">
    <name type="scientific">Candidatus Fimadaptatus faecigallinarum</name>
    <dbReference type="NCBI Taxonomy" id="2840814"/>
    <lineage>
        <taxon>Bacteria</taxon>
        <taxon>Bacillati</taxon>
        <taxon>Bacillota</taxon>
        <taxon>Clostridia</taxon>
        <taxon>Eubacteriales</taxon>
        <taxon>Candidatus Fimadaptatus</taxon>
    </lineage>
</organism>
<evidence type="ECO:0000313" key="3">
    <source>
        <dbReference type="EMBL" id="HIU46004.1"/>
    </source>
</evidence>
<evidence type="ECO:0000256" key="1">
    <source>
        <dbReference type="SAM" id="MobiDB-lite"/>
    </source>
</evidence>
<reference evidence="3" key="2">
    <citation type="journal article" date="2021" name="PeerJ">
        <title>Extensive microbial diversity within the chicken gut microbiome revealed by metagenomics and culture.</title>
        <authorList>
            <person name="Gilroy R."/>
            <person name="Ravi A."/>
            <person name="Getino M."/>
            <person name="Pursley I."/>
            <person name="Horton D.L."/>
            <person name="Alikhan N.F."/>
            <person name="Baker D."/>
            <person name="Gharbi K."/>
            <person name="Hall N."/>
            <person name="Watson M."/>
            <person name="Adriaenssens E.M."/>
            <person name="Foster-Nyarko E."/>
            <person name="Jarju S."/>
            <person name="Secka A."/>
            <person name="Antonio M."/>
            <person name="Oren A."/>
            <person name="Chaudhuri R.R."/>
            <person name="La Ragione R."/>
            <person name="Hildebrand F."/>
            <person name="Pallen M.J."/>
        </authorList>
    </citation>
    <scope>NUCLEOTIDE SEQUENCE</scope>
    <source>
        <strain evidence="3">ChiSxjej2B14-8506</strain>
    </source>
</reference>
<keyword evidence="2" id="KW-0812">Transmembrane</keyword>
<dbReference type="EMBL" id="DVNK01000014">
    <property type="protein sequence ID" value="HIU46004.1"/>
    <property type="molecule type" value="Genomic_DNA"/>
</dbReference>